<feature type="region of interest" description="Disordered" evidence="7">
    <location>
        <begin position="247"/>
        <end position="285"/>
    </location>
</feature>
<comment type="caution">
    <text evidence="9">The sequence shown here is derived from an EMBL/GenBank/DDBJ whole genome shotgun (WGS) entry which is preliminary data.</text>
</comment>
<evidence type="ECO:0000256" key="2">
    <source>
        <dbReference type="ARBA" id="ARBA00022737"/>
    </source>
</evidence>
<feature type="compositionally biased region" description="Low complexity" evidence="7">
    <location>
        <begin position="13"/>
        <end position="25"/>
    </location>
</feature>
<dbReference type="GO" id="GO:0005634">
    <property type="term" value="C:nucleus"/>
    <property type="evidence" value="ECO:0007669"/>
    <property type="project" value="UniProtKB-SubCell"/>
</dbReference>
<feature type="compositionally biased region" description="Pro residues" evidence="7">
    <location>
        <begin position="402"/>
        <end position="413"/>
    </location>
</feature>
<dbReference type="PROSITE" id="PS50090">
    <property type="entry name" value="MYB_LIKE"/>
    <property type="match status" value="2"/>
</dbReference>
<dbReference type="PANTHER" id="PTHR21654:SF65">
    <property type="entry name" value="MYB-LIKE DOMAIN-CONTAINING PROTEIN"/>
    <property type="match status" value="1"/>
</dbReference>
<evidence type="ECO:0000256" key="4">
    <source>
        <dbReference type="ARBA" id="ARBA00023125"/>
    </source>
</evidence>
<keyword evidence="2" id="KW-0677">Repeat</keyword>
<protein>
    <recommendedName>
        <fullName evidence="8">Myb-like domain-containing protein</fullName>
    </recommendedName>
</protein>
<proteinExistence type="predicted"/>
<dbReference type="InterPro" id="IPR001005">
    <property type="entry name" value="SANT/Myb"/>
</dbReference>
<evidence type="ECO:0000313" key="10">
    <source>
        <dbReference type="Proteomes" id="UP000604825"/>
    </source>
</evidence>
<dbReference type="GO" id="GO:0003677">
    <property type="term" value="F:DNA binding"/>
    <property type="evidence" value="ECO:0007669"/>
    <property type="project" value="UniProtKB-KW"/>
</dbReference>
<keyword evidence="10" id="KW-1185">Reference proteome</keyword>
<feature type="region of interest" description="Disordered" evidence="7">
    <location>
        <begin position="178"/>
        <end position="233"/>
    </location>
</feature>
<accession>A0A811MPX4</accession>
<feature type="compositionally biased region" description="Acidic residues" evidence="7">
    <location>
        <begin position="692"/>
        <end position="716"/>
    </location>
</feature>
<dbReference type="InterPro" id="IPR044822">
    <property type="entry name" value="Myb_DNA-bind_4"/>
</dbReference>
<feature type="domain" description="Myb-like" evidence="8">
    <location>
        <begin position="475"/>
        <end position="533"/>
    </location>
</feature>
<evidence type="ECO:0000259" key="8">
    <source>
        <dbReference type="PROSITE" id="PS50090"/>
    </source>
</evidence>
<name>A0A811MPX4_9POAL</name>
<feature type="compositionally biased region" description="Low complexity" evidence="7">
    <location>
        <begin position="36"/>
        <end position="52"/>
    </location>
</feature>
<comment type="subcellular location">
    <subcellularLocation>
        <location evidence="1">Nucleus</location>
    </subcellularLocation>
</comment>
<dbReference type="FunFam" id="1.10.10.60:FF:000061">
    <property type="entry name" value="Trihelix transcription factor GT-2"/>
    <property type="match status" value="1"/>
</dbReference>
<feature type="region of interest" description="Disordered" evidence="7">
    <location>
        <begin position="1"/>
        <end position="72"/>
    </location>
</feature>
<evidence type="ECO:0000256" key="1">
    <source>
        <dbReference type="ARBA" id="ARBA00004123"/>
    </source>
</evidence>
<keyword evidence="3" id="KW-0805">Transcription regulation</keyword>
<feature type="region of interest" description="Disordered" evidence="7">
    <location>
        <begin position="377"/>
        <end position="478"/>
    </location>
</feature>
<evidence type="ECO:0000256" key="3">
    <source>
        <dbReference type="ARBA" id="ARBA00023015"/>
    </source>
</evidence>
<organism evidence="9 10">
    <name type="scientific">Miscanthus lutarioriparius</name>
    <dbReference type="NCBI Taxonomy" id="422564"/>
    <lineage>
        <taxon>Eukaryota</taxon>
        <taxon>Viridiplantae</taxon>
        <taxon>Streptophyta</taxon>
        <taxon>Embryophyta</taxon>
        <taxon>Tracheophyta</taxon>
        <taxon>Spermatophyta</taxon>
        <taxon>Magnoliopsida</taxon>
        <taxon>Liliopsida</taxon>
        <taxon>Poales</taxon>
        <taxon>Poaceae</taxon>
        <taxon>PACMAD clade</taxon>
        <taxon>Panicoideae</taxon>
        <taxon>Andropogonodae</taxon>
        <taxon>Andropogoneae</taxon>
        <taxon>Saccharinae</taxon>
        <taxon>Miscanthus</taxon>
    </lineage>
</organism>
<dbReference type="AlphaFoldDB" id="A0A811MPX4"/>
<sequence length="765" mass="81051">MQQPAMPPPFSPAAGTAAAAGQQATPISSRPPPEPQQQQVDEVGGSASAGSSFVVDHDGERNGPSGGNRWPRQETLALLKIRSEMDAAFREAALKGPLWEQVARKLEAMGYKRSAKKCREKFENVDKYYKRTKDGRAGRGDGKAYRFFSELEALHGASSPAAPHPPVAVSLAPTPVAMAPPPPATSHPGMAPAALHAEPPPPTPPAPRVVAAVPQPAPTTGTGSATATTAHPAGAASDAAAACMMTPGDVSFSSGSDGEDTEETGGGGDGGKRKRDDGDGDGSKMMRFFEGMMRQVMERQEEMQRRFIEAIERREQDRMIREEAWRRQEVARLAREQDALAQERAMAASRDAAVVSFIQRVTGQTIPMPMPSSVAPPPAFITALTHKPPPLQPTPVASAAPAPAPAQPPPPPAHQLSPTTPKPHTTMPMTAQLQPHQAPSPATHPQGNKEIVVRAPPPAESQDTAWSGGGAPSPSRWPKAEVHALIQLRTELETRYQDSGPKGPLWEDISSGMRRLGYNRSAKRCKEKWENINKYFKKVKESNKKRPEDSKTCPYYHQLDALYRSKALASLSSGAAPAAAPPRPDQQAAAAPVTVLTAVPLSQTAPHGNGNGCASRGSSDNGGGSSGGMQKQQASNGGGVDARFSAVDGAGGNGVVATDKREEGIVMTKETTAAEETRPQPVSMNDSYVNDDAVDSDSSMDDDDEKDDFDDEEEEGDVRGGGNSKTQYEIQFQRQQHQQQNNQSGGAGAGPAATASGSFLTMVHH</sequence>
<feature type="compositionally biased region" description="Pro residues" evidence="7">
    <location>
        <begin position="198"/>
        <end position="207"/>
    </location>
</feature>
<dbReference type="OrthoDB" id="691673at2759"/>
<evidence type="ECO:0000256" key="5">
    <source>
        <dbReference type="ARBA" id="ARBA00023163"/>
    </source>
</evidence>
<dbReference type="EMBL" id="CAJGYO010000002">
    <property type="protein sequence ID" value="CAD6209228.1"/>
    <property type="molecule type" value="Genomic_DNA"/>
</dbReference>
<feature type="compositionally biased region" description="Low complexity" evidence="7">
    <location>
        <begin position="731"/>
        <end position="758"/>
    </location>
</feature>
<dbReference type="GO" id="GO:0006355">
    <property type="term" value="P:regulation of DNA-templated transcription"/>
    <property type="evidence" value="ECO:0007669"/>
    <property type="project" value="UniProtKB-ARBA"/>
</dbReference>
<feature type="compositionally biased region" description="Basic and acidic residues" evidence="7">
    <location>
        <begin position="270"/>
        <end position="284"/>
    </location>
</feature>
<dbReference type="SMART" id="SM00717">
    <property type="entry name" value="SANT"/>
    <property type="match status" value="2"/>
</dbReference>
<dbReference type="PANTHER" id="PTHR21654">
    <property type="entry name" value="FI21293P1"/>
    <property type="match status" value="1"/>
</dbReference>
<keyword evidence="4" id="KW-0238">DNA-binding</keyword>
<feature type="compositionally biased region" description="Low complexity" evidence="7">
    <location>
        <begin position="414"/>
        <end position="430"/>
    </location>
</feature>
<keyword evidence="5" id="KW-0804">Transcription</keyword>
<dbReference type="Pfam" id="PF13837">
    <property type="entry name" value="Myb_DNA-bind_4"/>
    <property type="match status" value="2"/>
</dbReference>
<reference evidence="9" key="1">
    <citation type="submission" date="2020-10" db="EMBL/GenBank/DDBJ databases">
        <authorList>
            <person name="Han B."/>
            <person name="Lu T."/>
            <person name="Zhao Q."/>
            <person name="Huang X."/>
            <person name="Zhao Y."/>
        </authorList>
    </citation>
    <scope>NUCLEOTIDE SEQUENCE</scope>
</reference>
<keyword evidence="6" id="KW-0539">Nucleus</keyword>
<dbReference type="FunFam" id="1.10.10.60:FF:000092">
    <property type="entry name" value="Trihelix transcription factor GT-2"/>
    <property type="match status" value="1"/>
</dbReference>
<feature type="domain" description="Myb-like" evidence="8">
    <location>
        <begin position="68"/>
        <end position="126"/>
    </location>
</feature>
<feature type="region of interest" description="Disordered" evidence="7">
    <location>
        <begin position="602"/>
        <end position="765"/>
    </location>
</feature>
<evidence type="ECO:0000313" key="9">
    <source>
        <dbReference type="EMBL" id="CAD6209228.1"/>
    </source>
</evidence>
<evidence type="ECO:0000256" key="6">
    <source>
        <dbReference type="ARBA" id="ARBA00023242"/>
    </source>
</evidence>
<dbReference type="Gene3D" id="1.10.10.60">
    <property type="entry name" value="Homeodomain-like"/>
    <property type="match status" value="2"/>
</dbReference>
<dbReference type="Proteomes" id="UP000604825">
    <property type="component" value="Unassembled WGS sequence"/>
</dbReference>
<evidence type="ECO:0000256" key="7">
    <source>
        <dbReference type="SAM" id="MobiDB-lite"/>
    </source>
</evidence>
<gene>
    <name evidence="9" type="ORF">NCGR_LOCUS5435</name>
</gene>
<feature type="compositionally biased region" description="Pro residues" evidence="7">
    <location>
        <begin position="1"/>
        <end position="11"/>
    </location>
</feature>
<dbReference type="CDD" id="cd12203">
    <property type="entry name" value="GT1"/>
    <property type="match status" value="2"/>
</dbReference>
<feature type="compositionally biased region" description="Low complexity" evidence="7">
    <location>
        <begin position="208"/>
        <end position="233"/>
    </location>
</feature>